<sequence>MEDYYQLKVYSRIHKLQNNIAIGSMPPHALVIEDAPEYLSDVLRFFSSKKTIKEAEVYLSENTNLSSKEINLLLNDLMENEIIVKSNYDPNNRYSRHSLYYEMIDTNAGDAQKILAEKTVGLVGMGGIGSNVAMNLAAAGVGKLIFSDGDTIEISNLTRQYLYKENQVGQSKVESAKKQLQLLNSEIELIPVCESISGEELFDNHFSECDFVVLSADSPFFIHEWINNAALKYGFSYSNAGYIETYGAIGPLVIPGETACYECYKDKGDLYQFSDNKAELSVNLNESFQAPSYGPLNAMVSSIQANEVIRFLLGLKTKTSGKRLLINSENYKIHEEKYEKKNNCLCSDIKCKYPSVVSVSNSEKQLHEVYIEERESDSFNSILLDKTMSKLVKMNKGETKILDIGCATGEQALHFANKGAKVTAVDISNDMLKVLDKKANNINAGSVKTVLGNIESIEINDKFNYILCNNILDYLPEINNTLRKLNALLENEGTLIITIPHPIKDGGGWRKEYYNGKWNYEEFILKDYFNEGSIEKSREDKNGETVIKSIKTYHRTTETYFNSFSDAGFKIVSLLEPQPISRVSETHPILFEKCSRIPYFQVFVLKKEDRYAI</sequence>
<dbReference type="InterPro" id="IPR035985">
    <property type="entry name" value="Ubiquitin-activating_enz"/>
</dbReference>
<dbReference type="Pfam" id="PF13847">
    <property type="entry name" value="Methyltransf_31"/>
    <property type="match status" value="1"/>
</dbReference>
<proteinExistence type="predicted"/>
<feature type="domain" description="THIF-type NAD/FAD binding fold" evidence="1">
    <location>
        <begin position="110"/>
        <end position="345"/>
    </location>
</feature>
<keyword evidence="3" id="KW-0489">Methyltransferase</keyword>
<organism evidence="3 4">
    <name type="scientific">Bacillus tequilensis</name>
    <dbReference type="NCBI Taxonomy" id="227866"/>
    <lineage>
        <taxon>Bacteria</taxon>
        <taxon>Bacillati</taxon>
        <taxon>Bacillota</taxon>
        <taxon>Bacilli</taxon>
        <taxon>Bacillales</taxon>
        <taxon>Bacillaceae</taxon>
        <taxon>Bacillus</taxon>
    </lineage>
</organism>
<dbReference type="InterPro" id="IPR025714">
    <property type="entry name" value="Methyltranfer_dom"/>
</dbReference>
<reference evidence="3 4" key="1">
    <citation type="submission" date="2020-02" db="EMBL/GenBank/DDBJ databases">
        <title>Genome sequencing, annotation and comparative genomic analysis of Bacillus tequilensis EA-CB0015, an effective biological control agent against Pseudocercospora fijiensis in banana plants.</title>
        <authorList>
            <person name="Cuellar-Gaviria T.Z."/>
            <person name="Ju K.-S."/>
            <person name="Villegas-Escobar V."/>
        </authorList>
    </citation>
    <scope>NUCLEOTIDE SEQUENCE [LARGE SCALE GENOMIC DNA]</scope>
    <source>
        <strain evidence="3 4">EA-CB0015</strain>
    </source>
</reference>
<dbReference type="Gene3D" id="3.40.50.150">
    <property type="entry name" value="Vaccinia Virus protein VP39"/>
    <property type="match status" value="1"/>
</dbReference>
<dbReference type="RefSeq" id="WP_167872421.1">
    <property type="nucleotide sequence ID" value="NZ_CP048852.1"/>
</dbReference>
<keyword evidence="3" id="KW-0808">Transferase</keyword>
<dbReference type="SUPFAM" id="SSF53335">
    <property type="entry name" value="S-adenosyl-L-methionine-dependent methyltransferases"/>
    <property type="match status" value="1"/>
</dbReference>
<dbReference type="SUPFAM" id="SSF69572">
    <property type="entry name" value="Activating enzymes of the ubiquitin-like proteins"/>
    <property type="match status" value="1"/>
</dbReference>
<dbReference type="CDD" id="cd00757">
    <property type="entry name" value="ThiF_MoeB_HesA_family"/>
    <property type="match status" value="1"/>
</dbReference>
<dbReference type="InterPro" id="IPR045886">
    <property type="entry name" value="ThiF/MoeB/HesA"/>
</dbReference>
<dbReference type="PANTHER" id="PTHR10953">
    <property type="entry name" value="UBIQUITIN-ACTIVATING ENZYME E1"/>
    <property type="match status" value="1"/>
</dbReference>
<evidence type="ECO:0000313" key="4">
    <source>
        <dbReference type="Proteomes" id="UP000501914"/>
    </source>
</evidence>
<dbReference type="InterPro" id="IPR000594">
    <property type="entry name" value="ThiF_NAD_FAD-bd"/>
</dbReference>
<dbReference type="GO" id="GO:0005737">
    <property type="term" value="C:cytoplasm"/>
    <property type="evidence" value="ECO:0007669"/>
    <property type="project" value="TreeGrafter"/>
</dbReference>
<dbReference type="GO" id="GO:0032259">
    <property type="term" value="P:methylation"/>
    <property type="evidence" value="ECO:0007669"/>
    <property type="project" value="UniProtKB-KW"/>
</dbReference>
<protein>
    <submittedName>
        <fullName evidence="3">Methyltransferase domain-containing protein</fullName>
    </submittedName>
</protein>
<evidence type="ECO:0000259" key="2">
    <source>
        <dbReference type="Pfam" id="PF13847"/>
    </source>
</evidence>
<dbReference type="Gene3D" id="3.40.50.720">
    <property type="entry name" value="NAD(P)-binding Rossmann-like Domain"/>
    <property type="match status" value="1"/>
</dbReference>
<evidence type="ECO:0000259" key="1">
    <source>
        <dbReference type="Pfam" id="PF00899"/>
    </source>
</evidence>
<evidence type="ECO:0000313" key="3">
    <source>
        <dbReference type="EMBL" id="QIW79952.1"/>
    </source>
</evidence>
<dbReference type="GO" id="GO:0008641">
    <property type="term" value="F:ubiquitin-like modifier activating enzyme activity"/>
    <property type="evidence" value="ECO:0007669"/>
    <property type="project" value="InterPro"/>
</dbReference>
<feature type="domain" description="Methyltransferase" evidence="2">
    <location>
        <begin position="397"/>
        <end position="500"/>
    </location>
</feature>
<dbReference type="InterPro" id="IPR029063">
    <property type="entry name" value="SAM-dependent_MTases_sf"/>
</dbReference>
<dbReference type="GO" id="GO:0016779">
    <property type="term" value="F:nucleotidyltransferase activity"/>
    <property type="evidence" value="ECO:0007669"/>
    <property type="project" value="TreeGrafter"/>
</dbReference>
<dbReference type="Proteomes" id="UP000501914">
    <property type="component" value="Chromosome"/>
</dbReference>
<keyword evidence="4" id="KW-1185">Reference proteome</keyword>
<dbReference type="GO" id="GO:0004792">
    <property type="term" value="F:thiosulfate-cyanide sulfurtransferase activity"/>
    <property type="evidence" value="ECO:0007669"/>
    <property type="project" value="TreeGrafter"/>
</dbReference>
<dbReference type="GO" id="GO:0008168">
    <property type="term" value="F:methyltransferase activity"/>
    <property type="evidence" value="ECO:0007669"/>
    <property type="project" value="UniProtKB-KW"/>
</dbReference>
<dbReference type="CDD" id="cd02440">
    <property type="entry name" value="AdoMet_MTases"/>
    <property type="match status" value="1"/>
</dbReference>
<dbReference type="Pfam" id="PF00899">
    <property type="entry name" value="ThiF"/>
    <property type="match status" value="1"/>
</dbReference>
<name>A0A6H0WHC7_9BACI</name>
<dbReference type="AlphaFoldDB" id="A0A6H0WHC7"/>
<accession>A0A6H0WHC7</accession>
<dbReference type="PANTHER" id="PTHR10953:SF102">
    <property type="entry name" value="ADENYLYLTRANSFERASE AND SULFURTRANSFERASE MOCS3"/>
    <property type="match status" value="1"/>
</dbReference>
<dbReference type="EMBL" id="CP048852">
    <property type="protein sequence ID" value="QIW79952.1"/>
    <property type="molecule type" value="Genomic_DNA"/>
</dbReference>
<gene>
    <name evidence="3" type="ORF">G4P54_09115</name>
</gene>
<dbReference type="KEGG" id="bteq:G4P54_09115"/>